<keyword evidence="1" id="KW-0378">Hydrolase</keyword>
<dbReference type="Proteomes" id="UP000253606">
    <property type="component" value="Chromosome"/>
</dbReference>
<dbReference type="AlphaFoldDB" id="A0A2Z5FZG8"/>
<protein>
    <submittedName>
        <fullName evidence="3">N-carbamoylputrescine amidase</fullName>
    </submittedName>
</protein>
<dbReference type="SUPFAM" id="SSF56317">
    <property type="entry name" value="Carbon-nitrogen hydrolase"/>
    <property type="match status" value="1"/>
</dbReference>
<dbReference type="PANTHER" id="PTHR43674:SF2">
    <property type="entry name" value="BETA-UREIDOPROPIONASE"/>
    <property type="match status" value="1"/>
</dbReference>
<proteinExistence type="predicted"/>
<dbReference type="GO" id="GO:0016811">
    <property type="term" value="F:hydrolase activity, acting on carbon-nitrogen (but not peptide) bonds, in linear amides"/>
    <property type="evidence" value="ECO:0007669"/>
    <property type="project" value="UniProtKB-ARBA"/>
</dbReference>
<evidence type="ECO:0000313" key="3">
    <source>
        <dbReference type="EMBL" id="AXC11897.1"/>
    </source>
</evidence>
<name>A0A2Z5FZG8_9BACT</name>
<feature type="domain" description="CN hydrolase" evidence="2">
    <location>
        <begin position="1"/>
        <end position="200"/>
    </location>
</feature>
<organism evidence="3 4">
    <name type="scientific">Acidisarcina polymorpha</name>
    <dbReference type="NCBI Taxonomy" id="2211140"/>
    <lineage>
        <taxon>Bacteria</taxon>
        <taxon>Pseudomonadati</taxon>
        <taxon>Acidobacteriota</taxon>
        <taxon>Terriglobia</taxon>
        <taxon>Terriglobales</taxon>
        <taxon>Acidobacteriaceae</taxon>
        <taxon>Acidisarcina</taxon>
    </lineage>
</organism>
<dbReference type="PANTHER" id="PTHR43674">
    <property type="entry name" value="NITRILASE C965.09-RELATED"/>
    <property type="match status" value="1"/>
</dbReference>
<dbReference type="KEGG" id="abas:ACPOL_2579"/>
<evidence type="ECO:0000313" key="4">
    <source>
        <dbReference type="Proteomes" id="UP000253606"/>
    </source>
</evidence>
<keyword evidence="4" id="KW-1185">Reference proteome</keyword>
<dbReference type="InterPro" id="IPR050345">
    <property type="entry name" value="Aliph_Amidase/BUP"/>
</dbReference>
<dbReference type="EMBL" id="CP030840">
    <property type="protein sequence ID" value="AXC11897.1"/>
    <property type="molecule type" value="Genomic_DNA"/>
</dbReference>
<evidence type="ECO:0000256" key="1">
    <source>
        <dbReference type="ARBA" id="ARBA00022801"/>
    </source>
</evidence>
<accession>A0A2Z5FZG8</accession>
<dbReference type="Pfam" id="PF00795">
    <property type="entry name" value="CN_hydrolase"/>
    <property type="match status" value="1"/>
</dbReference>
<dbReference type="PROSITE" id="PS50263">
    <property type="entry name" value="CN_HYDROLASE"/>
    <property type="match status" value="1"/>
</dbReference>
<dbReference type="InterPro" id="IPR036526">
    <property type="entry name" value="C-N_Hydrolase_sf"/>
</dbReference>
<dbReference type="CDD" id="cd07197">
    <property type="entry name" value="nitrilase"/>
    <property type="match status" value="1"/>
</dbReference>
<gene>
    <name evidence="3" type="ORF">ACPOL_2579</name>
</gene>
<evidence type="ECO:0000259" key="2">
    <source>
        <dbReference type="PROSITE" id="PS50263"/>
    </source>
</evidence>
<dbReference type="InterPro" id="IPR003010">
    <property type="entry name" value="C-N_Hydrolase"/>
</dbReference>
<dbReference type="Gene3D" id="3.60.110.10">
    <property type="entry name" value="Carbon-nitrogen hydrolase"/>
    <property type="match status" value="1"/>
</dbReference>
<sequence length="220" mass="23903">MPFGSWLASSPNYNVERAQESVRIHEEGLEALRALELPLVISSRPVIASDRLANEAFVLERGTYRCLHQKHFFPAEEGWYETRWFTTSTPGFDSIEAGGLRIGALICTELMFNERARGYGRAGAHFIAVPRATGQSIAEWKTAGAMAAIVSGCYVVSSNRVGSDFGGPIFGGGGYAFAPDGSLLCESTAGSSIAVFTLDKQPAEEQKSRYPIYVDEQPPI</sequence>
<reference evidence="3 4" key="1">
    <citation type="journal article" date="2018" name="Front. Microbiol.">
        <title>Hydrolytic Capabilities as a Key to Environmental Success: Chitinolytic and Cellulolytic Acidobacteria From Acidic Sub-arctic Soils and Boreal Peatlands.</title>
        <authorList>
            <person name="Belova S.E."/>
            <person name="Ravin N.V."/>
            <person name="Pankratov T.A."/>
            <person name="Rakitin A.L."/>
            <person name="Ivanova A.A."/>
            <person name="Beletsky A.V."/>
            <person name="Mardanov A.V."/>
            <person name="Sinninghe Damste J.S."/>
            <person name="Dedysh S.N."/>
        </authorList>
    </citation>
    <scope>NUCLEOTIDE SEQUENCE [LARGE SCALE GENOMIC DNA]</scope>
    <source>
        <strain evidence="3 4">SBC82</strain>
    </source>
</reference>